<dbReference type="InterPro" id="IPR008761">
    <property type="entry name" value="Peptidase_S37"/>
</dbReference>
<evidence type="ECO:0000256" key="2">
    <source>
        <dbReference type="ARBA" id="ARBA00022729"/>
    </source>
</evidence>
<keyword evidence="2 4" id="KW-0732">Signal</keyword>
<protein>
    <submittedName>
        <fullName evidence="5">PS-10 peptidase S37</fullName>
    </submittedName>
</protein>
<evidence type="ECO:0000256" key="4">
    <source>
        <dbReference type="SAM" id="SignalP"/>
    </source>
</evidence>
<proteinExistence type="predicted"/>
<accession>A0A4V2SS13</accession>
<dbReference type="Proteomes" id="UP000294911">
    <property type="component" value="Unassembled WGS sequence"/>
</dbReference>
<dbReference type="PANTHER" id="PTHR11010">
    <property type="entry name" value="PROTEASE S28 PRO-X CARBOXYPEPTIDASE-RELATED"/>
    <property type="match status" value="1"/>
</dbReference>
<keyword evidence="3" id="KW-0378">Hydrolase</keyword>
<keyword evidence="1" id="KW-0645">Protease</keyword>
<comment type="caution">
    <text evidence="5">The sequence shown here is derived from an EMBL/GenBank/DDBJ whole genome shotgun (WGS) entry which is preliminary data.</text>
</comment>
<keyword evidence="6" id="KW-1185">Reference proteome</keyword>
<evidence type="ECO:0000313" key="6">
    <source>
        <dbReference type="Proteomes" id="UP000294911"/>
    </source>
</evidence>
<feature type="signal peptide" evidence="4">
    <location>
        <begin position="1"/>
        <end position="31"/>
    </location>
</feature>
<gene>
    <name evidence="5" type="ORF">EV191_11742</name>
</gene>
<dbReference type="AlphaFoldDB" id="A0A4V2SS13"/>
<evidence type="ECO:0000256" key="3">
    <source>
        <dbReference type="ARBA" id="ARBA00022801"/>
    </source>
</evidence>
<reference evidence="5 6" key="1">
    <citation type="submission" date="2019-03" db="EMBL/GenBank/DDBJ databases">
        <title>Genomic Encyclopedia of Type Strains, Phase IV (KMG-IV): sequencing the most valuable type-strain genomes for metagenomic binning, comparative biology and taxonomic classification.</title>
        <authorList>
            <person name="Goeker M."/>
        </authorList>
    </citation>
    <scope>NUCLEOTIDE SEQUENCE [LARGE SCALE GENOMIC DNA]</scope>
    <source>
        <strain evidence="5 6">DSM 45765</strain>
    </source>
</reference>
<dbReference type="GO" id="GO:0008239">
    <property type="term" value="F:dipeptidyl-peptidase activity"/>
    <property type="evidence" value="ECO:0007669"/>
    <property type="project" value="TreeGrafter"/>
</dbReference>
<evidence type="ECO:0000313" key="5">
    <source>
        <dbReference type="EMBL" id="TCP45076.1"/>
    </source>
</evidence>
<evidence type="ECO:0000256" key="1">
    <source>
        <dbReference type="ARBA" id="ARBA00022670"/>
    </source>
</evidence>
<name>A0A4V2SS13_9PSEU</name>
<dbReference type="EMBL" id="SLXQ01000017">
    <property type="protein sequence ID" value="TCP45076.1"/>
    <property type="molecule type" value="Genomic_DNA"/>
</dbReference>
<dbReference type="InterPro" id="IPR029058">
    <property type="entry name" value="AB_hydrolase_fold"/>
</dbReference>
<feature type="chain" id="PRO_5020336057" evidence="4">
    <location>
        <begin position="32"/>
        <end position="458"/>
    </location>
</feature>
<sequence length="458" mass="51262">MRVIGARRWVVAGLAACLLPTPGLFGATAVAAEPDIVDQLDSVDGLTVVAEQESAEPNHRAFVLEFQQPVDHRDPAGPAFQQRFQLLHRDTARPMVLHTTGYNMPAEVTRSEPTELLGGNQISVEQRFFEPSRPDPADWSTLDIWQAATDHHAIVTALREVYAANWISTGASKGGMASVYHRRFYPDDVDGTVAYVTPNIANNRDNSAYDDFFDSVGTPECRESLAGLQREALTRRTTLVERYERFAENNQLSFDEVFGSADRAFEMAVLDTVWGFWQHRGVADCAAIPPRTASDAEIFGYLDEVTGFASGLSYYTDEMLLWLTPYYYQSATQLGWPAPDFPWLADLRRYPGLYQANSNLPAELRAPHDPVPMRDIDHWVRQRSSEMLFVNGANDPWNAKPYQPSRHDSYRFTAPGGNHDTSIATLDRPDARAAASAIQRWAEVEPPLRVVAELTRGR</sequence>
<dbReference type="RefSeq" id="WP_132880207.1">
    <property type="nucleotide sequence ID" value="NZ_SLXQ01000017.1"/>
</dbReference>
<dbReference type="OrthoDB" id="3979391at2"/>
<organism evidence="5 6">
    <name type="scientific">Tamaricihabitans halophyticus</name>
    <dbReference type="NCBI Taxonomy" id="1262583"/>
    <lineage>
        <taxon>Bacteria</taxon>
        <taxon>Bacillati</taxon>
        <taxon>Actinomycetota</taxon>
        <taxon>Actinomycetes</taxon>
        <taxon>Pseudonocardiales</taxon>
        <taxon>Pseudonocardiaceae</taxon>
        <taxon>Tamaricihabitans</taxon>
    </lineage>
</organism>
<dbReference type="GO" id="GO:0006508">
    <property type="term" value="P:proteolysis"/>
    <property type="evidence" value="ECO:0007669"/>
    <property type="project" value="UniProtKB-KW"/>
</dbReference>
<dbReference type="SUPFAM" id="SSF53474">
    <property type="entry name" value="alpha/beta-Hydrolases"/>
    <property type="match status" value="1"/>
</dbReference>
<dbReference type="Gene3D" id="3.40.50.1820">
    <property type="entry name" value="alpha/beta hydrolase"/>
    <property type="match status" value="1"/>
</dbReference>
<dbReference type="Pfam" id="PF05576">
    <property type="entry name" value="Peptidase_S37"/>
    <property type="match status" value="1"/>
</dbReference>
<dbReference type="PANTHER" id="PTHR11010:SF38">
    <property type="entry name" value="LYSOSOMAL PRO-X CARBOXYPEPTIDASE"/>
    <property type="match status" value="1"/>
</dbReference>